<protein>
    <submittedName>
        <fullName evidence="1">Uncharacterized protein</fullName>
    </submittedName>
</protein>
<dbReference type="EMBL" id="CAAALY010248698">
    <property type="protein sequence ID" value="VEL34923.1"/>
    <property type="molecule type" value="Genomic_DNA"/>
</dbReference>
<sequence length="85" mass="9707">MDIYRIYQAVETLPDVRALLLGYKGQHADTIHECFILPLEESIGNFSKYREMVQATIDLPLAENRGEFAVKPEFDPSLKGDFCMP</sequence>
<dbReference type="Proteomes" id="UP000784294">
    <property type="component" value="Unassembled WGS sequence"/>
</dbReference>
<evidence type="ECO:0000313" key="1">
    <source>
        <dbReference type="EMBL" id="VEL34923.1"/>
    </source>
</evidence>
<evidence type="ECO:0000313" key="2">
    <source>
        <dbReference type="Proteomes" id="UP000784294"/>
    </source>
</evidence>
<dbReference type="Gene3D" id="1.10.1420.10">
    <property type="match status" value="1"/>
</dbReference>
<dbReference type="SUPFAM" id="SSF48334">
    <property type="entry name" value="DNA repair protein MutS, domain III"/>
    <property type="match status" value="1"/>
</dbReference>
<accession>A0A448XEM5</accession>
<name>A0A448XEM5_9PLAT</name>
<organism evidence="1 2">
    <name type="scientific">Protopolystoma xenopodis</name>
    <dbReference type="NCBI Taxonomy" id="117903"/>
    <lineage>
        <taxon>Eukaryota</taxon>
        <taxon>Metazoa</taxon>
        <taxon>Spiralia</taxon>
        <taxon>Lophotrochozoa</taxon>
        <taxon>Platyhelminthes</taxon>
        <taxon>Monogenea</taxon>
        <taxon>Polyopisthocotylea</taxon>
        <taxon>Polystomatidea</taxon>
        <taxon>Polystomatidae</taxon>
        <taxon>Protopolystoma</taxon>
    </lineage>
</organism>
<comment type="caution">
    <text evidence="1">The sequence shown here is derived from an EMBL/GenBank/DDBJ whole genome shotgun (WGS) entry which is preliminary data.</text>
</comment>
<dbReference type="AlphaFoldDB" id="A0A448XEM5"/>
<proteinExistence type="predicted"/>
<reference evidence="1" key="1">
    <citation type="submission" date="2018-11" db="EMBL/GenBank/DDBJ databases">
        <authorList>
            <consortium name="Pathogen Informatics"/>
        </authorList>
    </citation>
    <scope>NUCLEOTIDE SEQUENCE</scope>
</reference>
<gene>
    <name evidence="1" type="ORF">PXEA_LOCUS28363</name>
</gene>
<keyword evidence="2" id="KW-1185">Reference proteome</keyword>
<dbReference type="OrthoDB" id="295033at2759"/>
<dbReference type="InterPro" id="IPR036187">
    <property type="entry name" value="DNA_mismatch_repair_MutS_sf"/>
</dbReference>